<feature type="coiled-coil region" evidence="3">
    <location>
        <begin position="309"/>
        <end position="364"/>
    </location>
</feature>
<feature type="domain" description="C-type lectin" evidence="4">
    <location>
        <begin position="377"/>
        <end position="495"/>
    </location>
</feature>
<protein>
    <recommendedName>
        <fullName evidence="4">C-type lectin domain-containing protein</fullName>
    </recommendedName>
</protein>
<organism evidence="5 6">
    <name type="scientific">Oryzias javanicus</name>
    <name type="common">Javanese ricefish</name>
    <name type="synonym">Aplocheilus javanicus</name>
    <dbReference type="NCBI Taxonomy" id="123683"/>
    <lineage>
        <taxon>Eukaryota</taxon>
        <taxon>Metazoa</taxon>
        <taxon>Chordata</taxon>
        <taxon>Craniata</taxon>
        <taxon>Vertebrata</taxon>
        <taxon>Euteleostomi</taxon>
        <taxon>Actinopterygii</taxon>
        <taxon>Neopterygii</taxon>
        <taxon>Teleostei</taxon>
        <taxon>Neoteleostei</taxon>
        <taxon>Acanthomorphata</taxon>
        <taxon>Ovalentaria</taxon>
        <taxon>Atherinomorphae</taxon>
        <taxon>Beloniformes</taxon>
        <taxon>Adrianichthyidae</taxon>
        <taxon>Oryziinae</taxon>
        <taxon>Oryzias</taxon>
    </lineage>
</organism>
<dbReference type="InterPro" id="IPR001304">
    <property type="entry name" value="C-type_lectin-like"/>
</dbReference>
<dbReference type="PANTHER" id="PTHR22803">
    <property type="entry name" value="MANNOSE, PHOSPHOLIPASE, LECTIN RECEPTOR RELATED"/>
    <property type="match status" value="1"/>
</dbReference>
<feature type="non-terminal residue" evidence="5">
    <location>
        <position position="1"/>
    </location>
</feature>
<dbReference type="PROSITE" id="PS00615">
    <property type="entry name" value="C_TYPE_LECTIN_1"/>
    <property type="match status" value="1"/>
</dbReference>
<dbReference type="InterPro" id="IPR033989">
    <property type="entry name" value="CD209-like_CTLD"/>
</dbReference>
<evidence type="ECO:0000256" key="3">
    <source>
        <dbReference type="SAM" id="Coils"/>
    </source>
</evidence>
<dbReference type="GO" id="GO:0030246">
    <property type="term" value="F:carbohydrate binding"/>
    <property type="evidence" value="ECO:0007669"/>
    <property type="project" value="UniProtKB-KW"/>
</dbReference>
<keyword evidence="1" id="KW-0430">Lectin</keyword>
<gene>
    <name evidence="5" type="ORF">OJAV_G00069900</name>
</gene>
<dbReference type="Gene3D" id="1.20.5.400">
    <property type="match status" value="2"/>
</dbReference>
<feature type="coiled-coil region" evidence="3">
    <location>
        <begin position="239"/>
        <end position="273"/>
    </location>
</feature>
<dbReference type="SMART" id="SM00034">
    <property type="entry name" value="CLECT"/>
    <property type="match status" value="1"/>
</dbReference>
<feature type="coiled-coil region" evidence="3">
    <location>
        <begin position="106"/>
        <end position="196"/>
    </location>
</feature>
<reference evidence="5 6" key="1">
    <citation type="submission" date="2018-11" db="EMBL/GenBank/DDBJ databases">
        <authorList>
            <person name="Lopez-Roques C."/>
            <person name="Donnadieu C."/>
            <person name="Bouchez O."/>
            <person name="Klopp C."/>
            <person name="Cabau C."/>
            <person name="Zahm M."/>
        </authorList>
    </citation>
    <scope>NUCLEOTIDE SEQUENCE [LARGE SCALE GENOMIC DNA]</scope>
    <source>
        <strain evidence="5">RS831</strain>
        <tissue evidence="5">Whole body</tissue>
    </source>
</reference>
<dbReference type="InterPro" id="IPR016186">
    <property type="entry name" value="C-type_lectin-like/link_sf"/>
</dbReference>
<accession>A0A437D6Y7</accession>
<proteinExistence type="predicted"/>
<dbReference type="AlphaFoldDB" id="A0A437D6Y7"/>
<sequence>PGITLPQTECEAAHRTVRRLLIDKHLLSAETQVMAVEYHVSTMTNMDVDDSEIAYKKLFSDARNIRFSVYALRNNPFKVASVCLGLLCVVLLACVIGAKVHYSNVIQKQESEVKSLTTEKEKLQQNQRTLTQDKWNLEKTRSQLQEFKDRSSKAIDQLHSNINTLSDELFELKAKHKQLENTNTATNKELGQLKADKAQLLTDKETLVAAQTASEARYESAVKLTKSMQESVNLVTKDRDIWQNKYNNATRSRDQLQLNYNGLIQKVEHLQDQFNYSTSEKDKITSRHQNLTIELQTLQTTCAIIKTAQNELQASYKSVVQEKQQLQTRMTNITEERDLLRIKAQNLTAEMNQLQETVSKLNLTIQEKKCPAGWRKFKYSCYYTSVEKNTWQQSREFCRNKTGDLAVIKSEEEMAFINTLYSSDQEAWIGLTDGGVEGQWKWVDGTPLTLSFWAKGQPNSHQGRNQDCVEFWHRAKGNGDWNDESCTVKQNWICEI</sequence>
<evidence type="ECO:0000256" key="1">
    <source>
        <dbReference type="ARBA" id="ARBA00022734"/>
    </source>
</evidence>
<dbReference type="PROSITE" id="PS50041">
    <property type="entry name" value="C_TYPE_LECTIN_2"/>
    <property type="match status" value="1"/>
</dbReference>
<dbReference type="Gene3D" id="3.10.100.10">
    <property type="entry name" value="Mannose-Binding Protein A, subunit A"/>
    <property type="match status" value="1"/>
</dbReference>
<keyword evidence="6" id="KW-1185">Reference proteome</keyword>
<evidence type="ECO:0000313" key="6">
    <source>
        <dbReference type="Proteomes" id="UP000283210"/>
    </source>
</evidence>
<dbReference type="OrthoDB" id="2142683at2759"/>
<dbReference type="InterPro" id="IPR050111">
    <property type="entry name" value="C-type_lectin/snaclec_domain"/>
</dbReference>
<dbReference type="EMBL" id="CM012443">
    <property type="protein sequence ID" value="RVE70980.1"/>
    <property type="molecule type" value="Genomic_DNA"/>
</dbReference>
<reference evidence="5 6" key="2">
    <citation type="submission" date="2019-01" db="EMBL/GenBank/DDBJ databases">
        <title>A chromosome length genome reference of the Java medaka (oryzias javanicus).</title>
        <authorList>
            <person name="Herpin A."/>
            <person name="Takehana Y."/>
            <person name="Naruse K."/>
            <person name="Ansai S."/>
            <person name="Kawaguchi M."/>
        </authorList>
    </citation>
    <scope>NUCLEOTIDE SEQUENCE [LARGE SCALE GENOMIC DNA]</scope>
    <source>
        <strain evidence="5">RS831</strain>
        <tissue evidence="5">Whole body</tissue>
    </source>
</reference>
<evidence type="ECO:0000256" key="2">
    <source>
        <dbReference type="ARBA" id="ARBA00023157"/>
    </source>
</evidence>
<keyword evidence="3" id="KW-0175">Coiled coil</keyword>
<evidence type="ECO:0000259" key="4">
    <source>
        <dbReference type="PROSITE" id="PS50041"/>
    </source>
</evidence>
<dbReference type="SUPFAM" id="SSF56436">
    <property type="entry name" value="C-type lectin-like"/>
    <property type="match status" value="1"/>
</dbReference>
<dbReference type="Proteomes" id="UP000283210">
    <property type="component" value="Chromosome 7"/>
</dbReference>
<dbReference type="InterPro" id="IPR016187">
    <property type="entry name" value="CTDL_fold"/>
</dbReference>
<evidence type="ECO:0000313" key="5">
    <source>
        <dbReference type="EMBL" id="RVE70980.1"/>
    </source>
</evidence>
<dbReference type="Pfam" id="PF00059">
    <property type="entry name" value="Lectin_C"/>
    <property type="match status" value="1"/>
</dbReference>
<dbReference type="CDD" id="cd03590">
    <property type="entry name" value="CLECT_DC-SIGN_like"/>
    <property type="match status" value="1"/>
</dbReference>
<dbReference type="InterPro" id="IPR018378">
    <property type="entry name" value="C-type_lectin_CS"/>
</dbReference>
<keyword evidence="2" id="KW-1015">Disulfide bond</keyword>
<name>A0A437D6Y7_ORYJA</name>